<accession>A0A7J6PJS7</accession>
<dbReference type="AlphaFoldDB" id="A0A7J6PJS7"/>
<proteinExistence type="predicted"/>
<dbReference type="EMBL" id="JABANP010000018">
    <property type="protein sequence ID" value="KAF4695721.1"/>
    <property type="molecule type" value="Genomic_DNA"/>
</dbReference>
<organism evidence="1 2">
    <name type="scientific">Perkinsus olseni</name>
    <name type="common">Perkinsus atlanticus</name>
    <dbReference type="NCBI Taxonomy" id="32597"/>
    <lineage>
        <taxon>Eukaryota</taxon>
        <taxon>Sar</taxon>
        <taxon>Alveolata</taxon>
        <taxon>Perkinsozoa</taxon>
        <taxon>Perkinsea</taxon>
        <taxon>Perkinsida</taxon>
        <taxon>Perkinsidae</taxon>
        <taxon>Perkinsus</taxon>
    </lineage>
</organism>
<name>A0A7J6PJS7_PEROL</name>
<protein>
    <submittedName>
        <fullName evidence="1">Uncharacterized protein</fullName>
    </submittedName>
</protein>
<gene>
    <name evidence="1" type="ORF">FOZ60_003733</name>
</gene>
<evidence type="ECO:0000313" key="2">
    <source>
        <dbReference type="Proteomes" id="UP000541610"/>
    </source>
</evidence>
<sequence length="143" mass="16309">MEASSRNGTSDGDRGYRSRCFTEHIEGLAKLRQLTGDDEEELRERNGRIACILFEIQAHLILGKGPIETISDHRVGADSNCDKSPSPKLWRAVGYLVEPFFRLPTYELTLKLGYVLPEDERRSFIMTLDIARVLIEVRTLRLS</sequence>
<dbReference type="Proteomes" id="UP000541610">
    <property type="component" value="Unassembled WGS sequence"/>
</dbReference>
<comment type="caution">
    <text evidence="1">The sequence shown here is derived from an EMBL/GenBank/DDBJ whole genome shotgun (WGS) entry which is preliminary data.</text>
</comment>
<evidence type="ECO:0000313" key="1">
    <source>
        <dbReference type="EMBL" id="KAF4695721.1"/>
    </source>
</evidence>
<reference evidence="1 2" key="1">
    <citation type="submission" date="2020-04" db="EMBL/GenBank/DDBJ databases">
        <title>Perkinsus olseni comparative genomics.</title>
        <authorList>
            <person name="Bogema D.R."/>
        </authorList>
    </citation>
    <scope>NUCLEOTIDE SEQUENCE [LARGE SCALE GENOMIC DNA]</scope>
    <source>
        <strain evidence="1">00978-12</strain>
    </source>
</reference>